<dbReference type="InterPro" id="IPR036514">
    <property type="entry name" value="SGNH_hydro_sf"/>
</dbReference>
<accession>A0A0C1L257</accession>
<feature type="chain" id="PRO_5002135354" evidence="1">
    <location>
        <begin position="23"/>
        <end position="226"/>
    </location>
</feature>
<dbReference type="Proteomes" id="UP000031408">
    <property type="component" value="Unassembled WGS sequence"/>
</dbReference>
<protein>
    <submittedName>
        <fullName evidence="3">GDSL family lipase</fullName>
    </submittedName>
</protein>
<dbReference type="EMBL" id="JSVC01000015">
    <property type="protein sequence ID" value="KIC94067.1"/>
    <property type="molecule type" value="Genomic_DNA"/>
</dbReference>
<feature type="signal peptide" evidence="1">
    <location>
        <begin position="1"/>
        <end position="22"/>
    </location>
</feature>
<proteinExistence type="predicted"/>
<dbReference type="GO" id="GO:0004622">
    <property type="term" value="F:phosphatidylcholine lysophospholipase activity"/>
    <property type="evidence" value="ECO:0007669"/>
    <property type="project" value="TreeGrafter"/>
</dbReference>
<dbReference type="PANTHER" id="PTHR30383:SF5">
    <property type="entry name" value="SGNH HYDROLASE-TYPE ESTERASE DOMAIN-CONTAINING PROTEIN"/>
    <property type="match status" value="1"/>
</dbReference>
<dbReference type="Pfam" id="PF13472">
    <property type="entry name" value="Lipase_GDSL_2"/>
    <property type="match status" value="1"/>
</dbReference>
<evidence type="ECO:0000259" key="2">
    <source>
        <dbReference type="Pfam" id="PF13472"/>
    </source>
</evidence>
<evidence type="ECO:0000313" key="3">
    <source>
        <dbReference type="EMBL" id="KIC94067.1"/>
    </source>
</evidence>
<dbReference type="InterPro" id="IPR051532">
    <property type="entry name" value="Ester_Hydrolysis_Enzymes"/>
</dbReference>
<dbReference type="RefSeq" id="WP_039140626.1">
    <property type="nucleotide sequence ID" value="NZ_JSVC01000015.1"/>
</dbReference>
<dbReference type="SUPFAM" id="SSF52266">
    <property type="entry name" value="SGNH hydrolase"/>
    <property type="match status" value="1"/>
</dbReference>
<dbReference type="AlphaFoldDB" id="A0A0C1L257"/>
<evidence type="ECO:0000256" key="1">
    <source>
        <dbReference type="SAM" id="SignalP"/>
    </source>
</evidence>
<reference evidence="3 4" key="1">
    <citation type="submission" date="2014-11" db="EMBL/GenBank/DDBJ databases">
        <title>Genome sequence of Flavihumibacter solisilvae 3-3.</title>
        <authorList>
            <person name="Zhou G."/>
            <person name="Li M."/>
            <person name="Wang G."/>
        </authorList>
    </citation>
    <scope>NUCLEOTIDE SEQUENCE [LARGE SCALE GENOMIC DNA]</scope>
    <source>
        <strain evidence="3 4">3-3</strain>
    </source>
</reference>
<dbReference type="STRING" id="1349421.OI18_13770"/>
<sequence length="226" mass="25529">MKSIMKFTMLAALALPAIASTAQEVDSSYNNGYYRDRLAFFNKLPNSKNEIVFLGNSITEVGDWQEIYPGQTIVNRGISGDNSFGVFARLDEVLESKPAKIFLMIGVNDIKRGTPNEYIAANYRRIVEKVKAVSPRTKIYLQSVLPVTESVLADIYAKIKNDKIRDLNTKMKAIAAENKLVYIDLHNEVFADGNGQLKRDLTTDGLHLKPAAYILWVDYLRKKKYL</sequence>
<feature type="domain" description="SGNH hydrolase-type esterase" evidence="2">
    <location>
        <begin position="53"/>
        <end position="213"/>
    </location>
</feature>
<dbReference type="InterPro" id="IPR013830">
    <property type="entry name" value="SGNH_hydro"/>
</dbReference>
<evidence type="ECO:0000313" key="4">
    <source>
        <dbReference type="Proteomes" id="UP000031408"/>
    </source>
</evidence>
<dbReference type="PANTHER" id="PTHR30383">
    <property type="entry name" value="THIOESTERASE 1/PROTEASE 1/LYSOPHOSPHOLIPASE L1"/>
    <property type="match status" value="1"/>
</dbReference>
<organism evidence="3 4">
    <name type="scientific">Flavihumibacter solisilvae</name>
    <dbReference type="NCBI Taxonomy" id="1349421"/>
    <lineage>
        <taxon>Bacteria</taxon>
        <taxon>Pseudomonadati</taxon>
        <taxon>Bacteroidota</taxon>
        <taxon>Chitinophagia</taxon>
        <taxon>Chitinophagales</taxon>
        <taxon>Chitinophagaceae</taxon>
        <taxon>Flavihumibacter</taxon>
    </lineage>
</organism>
<keyword evidence="1" id="KW-0732">Signal</keyword>
<gene>
    <name evidence="3" type="ORF">OI18_13770</name>
</gene>
<name>A0A0C1L257_9BACT</name>
<comment type="caution">
    <text evidence="3">The sequence shown here is derived from an EMBL/GenBank/DDBJ whole genome shotgun (WGS) entry which is preliminary data.</text>
</comment>
<dbReference type="Gene3D" id="3.40.50.1110">
    <property type="entry name" value="SGNH hydrolase"/>
    <property type="match status" value="1"/>
</dbReference>
<keyword evidence="4" id="KW-1185">Reference proteome</keyword>